<name>A0A8F9TXJ1_9BACT</name>
<accession>A0A8F9TXJ1</accession>
<gene>
    <name evidence="2" type="ORF">K0B96_02875</name>
</gene>
<dbReference type="KEGG" id="ole:K0B96_02875"/>
<sequence>MAHNPLNKGVLTDNSTGIGPVTRDLIHARTQELASIAGRPVSRADYLRAKRELADGFDRDRQDVILESLPETMRWDPVPGSPGHQALETVNEGEDSEGRSETEQLVDEGAIEAERDKMFQAAQAAKANDNDEA</sequence>
<feature type="region of interest" description="Disordered" evidence="1">
    <location>
        <begin position="70"/>
        <end position="112"/>
    </location>
</feature>
<dbReference type="Proteomes" id="UP000825051">
    <property type="component" value="Chromosome"/>
</dbReference>
<organism evidence="2 3">
    <name type="scientific">Horticoccus luteus</name>
    <dbReference type="NCBI Taxonomy" id="2862869"/>
    <lineage>
        <taxon>Bacteria</taxon>
        <taxon>Pseudomonadati</taxon>
        <taxon>Verrucomicrobiota</taxon>
        <taxon>Opitutia</taxon>
        <taxon>Opitutales</taxon>
        <taxon>Opitutaceae</taxon>
        <taxon>Horticoccus</taxon>
    </lineage>
</organism>
<dbReference type="EMBL" id="CP080507">
    <property type="protein sequence ID" value="QYM79578.1"/>
    <property type="molecule type" value="Genomic_DNA"/>
</dbReference>
<keyword evidence="3" id="KW-1185">Reference proteome</keyword>
<evidence type="ECO:0000313" key="2">
    <source>
        <dbReference type="EMBL" id="QYM79578.1"/>
    </source>
</evidence>
<protein>
    <submittedName>
        <fullName evidence="2">Uncharacterized protein</fullName>
    </submittedName>
</protein>
<evidence type="ECO:0000256" key="1">
    <source>
        <dbReference type="SAM" id="MobiDB-lite"/>
    </source>
</evidence>
<reference evidence="2" key="1">
    <citation type="submission" date="2021-08" db="EMBL/GenBank/DDBJ databases">
        <title>Genome of a novel bacterium of the phylum Verrucomicrobia, Oleiharenicola sp. KSB-15.</title>
        <authorList>
            <person name="Chung J.-H."/>
            <person name="Ahn J.-H."/>
            <person name="Yoon Y."/>
            <person name="Kim D.-Y."/>
            <person name="An S.-H."/>
            <person name="Park I."/>
            <person name="Yeon J."/>
        </authorList>
    </citation>
    <scope>NUCLEOTIDE SEQUENCE</scope>
    <source>
        <strain evidence="2">KSB-15</strain>
    </source>
</reference>
<dbReference type="RefSeq" id="WP_220163645.1">
    <property type="nucleotide sequence ID" value="NZ_CP080507.1"/>
</dbReference>
<dbReference type="AlphaFoldDB" id="A0A8F9TXJ1"/>
<proteinExistence type="predicted"/>
<evidence type="ECO:0000313" key="3">
    <source>
        <dbReference type="Proteomes" id="UP000825051"/>
    </source>
</evidence>